<keyword evidence="3" id="KW-1185">Reference proteome</keyword>
<sequence>MEYIQRQNLIVVERVPTDDLDAYYASNYLDEDYVDDSIRNWNEWLQIVTPEDQNYSNTFHGDSYLELLMVIAWMQTVVPAVLSLSLSQVSQFRNSIASSDGPPSQVLGGAGVKAECPQQEEKLAIVGATDSTNIGTAEQAEDSELHHPSERENEE</sequence>
<feature type="compositionally biased region" description="Basic and acidic residues" evidence="1">
    <location>
        <begin position="143"/>
        <end position="155"/>
    </location>
</feature>
<dbReference type="AlphaFoldDB" id="A0A8J8NHR5"/>
<dbReference type="EMBL" id="RRYP01015863">
    <property type="protein sequence ID" value="TNV75312.1"/>
    <property type="molecule type" value="Genomic_DNA"/>
</dbReference>
<accession>A0A8J8NHR5</accession>
<evidence type="ECO:0000313" key="2">
    <source>
        <dbReference type="EMBL" id="TNV75312.1"/>
    </source>
</evidence>
<reference evidence="2" key="1">
    <citation type="submission" date="2019-06" db="EMBL/GenBank/DDBJ databases">
        <authorList>
            <person name="Zheng W."/>
        </authorList>
    </citation>
    <scope>NUCLEOTIDE SEQUENCE</scope>
    <source>
        <strain evidence="2">QDHG01</strain>
    </source>
</reference>
<name>A0A8J8NHR5_HALGN</name>
<organism evidence="2 3">
    <name type="scientific">Halteria grandinella</name>
    <dbReference type="NCBI Taxonomy" id="5974"/>
    <lineage>
        <taxon>Eukaryota</taxon>
        <taxon>Sar</taxon>
        <taxon>Alveolata</taxon>
        <taxon>Ciliophora</taxon>
        <taxon>Intramacronucleata</taxon>
        <taxon>Spirotrichea</taxon>
        <taxon>Stichotrichia</taxon>
        <taxon>Sporadotrichida</taxon>
        <taxon>Halteriidae</taxon>
        <taxon>Halteria</taxon>
    </lineage>
</organism>
<comment type="caution">
    <text evidence="2">The sequence shown here is derived from an EMBL/GenBank/DDBJ whole genome shotgun (WGS) entry which is preliminary data.</text>
</comment>
<evidence type="ECO:0000256" key="1">
    <source>
        <dbReference type="SAM" id="MobiDB-lite"/>
    </source>
</evidence>
<protein>
    <submittedName>
        <fullName evidence="2">Uncharacterized protein</fullName>
    </submittedName>
</protein>
<dbReference type="Proteomes" id="UP000785679">
    <property type="component" value="Unassembled WGS sequence"/>
</dbReference>
<proteinExistence type="predicted"/>
<feature type="region of interest" description="Disordered" evidence="1">
    <location>
        <begin position="128"/>
        <end position="155"/>
    </location>
</feature>
<gene>
    <name evidence="2" type="ORF">FGO68_gene13924</name>
</gene>
<evidence type="ECO:0000313" key="3">
    <source>
        <dbReference type="Proteomes" id="UP000785679"/>
    </source>
</evidence>